<evidence type="ECO:0000313" key="1">
    <source>
        <dbReference type="EMBL" id="KAK1546314.1"/>
    </source>
</evidence>
<dbReference type="EMBL" id="MOPA01000001">
    <property type="protein sequence ID" value="KAK1546314.1"/>
    <property type="molecule type" value="Genomic_DNA"/>
</dbReference>
<accession>A0ABQ9T3M7</accession>
<dbReference type="RefSeq" id="XP_060355430.1">
    <property type="nucleotide sequence ID" value="XM_060484573.1"/>
</dbReference>
<reference evidence="1 2" key="1">
    <citation type="submission" date="2016-10" db="EMBL/GenBank/DDBJ databases">
        <title>The genome sequence of Colletotrichum fioriniae PJ7.</title>
        <authorList>
            <person name="Baroncelli R."/>
        </authorList>
    </citation>
    <scope>NUCLEOTIDE SEQUENCE [LARGE SCALE GENOMIC DNA]</scope>
    <source>
        <strain evidence="1 2">IMI 384185</strain>
    </source>
</reference>
<proteinExistence type="predicted"/>
<keyword evidence="2" id="KW-1185">Reference proteome</keyword>
<comment type="caution">
    <text evidence="1">The sequence shown here is derived from an EMBL/GenBank/DDBJ whole genome shotgun (WGS) entry which is preliminary data.</text>
</comment>
<organism evidence="1 2">
    <name type="scientific">Colletotrichum paranaense</name>
    <dbReference type="NCBI Taxonomy" id="1914294"/>
    <lineage>
        <taxon>Eukaryota</taxon>
        <taxon>Fungi</taxon>
        <taxon>Dikarya</taxon>
        <taxon>Ascomycota</taxon>
        <taxon>Pezizomycotina</taxon>
        <taxon>Sordariomycetes</taxon>
        <taxon>Hypocreomycetidae</taxon>
        <taxon>Glomerellales</taxon>
        <taxon>Glomerellaceae</taxon>
        <taxon>Colletotrichum</taxon>
        <taxon>Colletotrichum acutatum species complex</taxon>
    </lineage>
</organism>
<protein>
    <submittedName>
        <fullName evidence="1">Uncharacterized protein</fullName>
    </submittedName>
</protein>
<dbReference type="GeneID" id="85368472"/>
<name>A0ABQ9T3M7_9PEZI</name>
<sequence length="84" mass="9540">MGERTGSRIFQWVWSYVLKRGHRDIHGGIQDNTQNCLIWGTFGSKSSILITLGLPKDYHYLILLVLKCNTAGDSLVGARRKLHK</sequence>
<evidence type="ECO:0000313" key="2">
    <source>
        <dbReference type="Proteomes" id="UP001241169"/>
    </source>
</evidence>
<gene>
    <name evidence="1" type="ORF">CPAR01_00281</name>
</gene>
<dbReference type="Proteomes" id="UP001241169">
    <property type="component" value="Unassembled WGS sequence"/>
</dbReference>